<dbReference type="AlphaFoldDB" id="A0A915JPD2"/>
<accession>A0A915JPD2</accession>
<dbReference type="WBParaSite" id="nRc.2.0.1.t28070-RA">
    <property type="protein sequence ID" value="nRc.2.0.1.t28070-RA"/>
    <property type="gene ID" value="nRc.2.0.1.g28070"/>
</dbReference>
<keyword evidence="1" id="KW-1185">Reference proteome</keyword>
<name>A0A915JPD2_ROMCU</name>
<proteinExistence type="predicted"/>
<dbReference type="Proteomes" id="UP000887565">
    <property type="component" value="Unplaced"/>
</dbReference>
<reference evidence="2" key="1">
    <citation type="submission" date="2022-11" db="UniProtKB">
        <authorList>
            <consortium name="WormBaseParasite"/>
        </authorList>
    </citation>
    <scope>IDENTIFICATION</scope>
</reference>
<evidence type="ECO:0000313" key="2">
    <source>
        <dbReference type="WBParaSite" id="nRc.2.0.1.t28070-RA"/>
    </source>
</evidence>
<organism evidence="1 2">
    <name type="scientific">Romanomermis culicivorax</name>
    <name type="common">Nematode worm</name>
    <dbReference type="NCBI Taxonomy" id="13658"/>
    <lineage>
        <taxon>Eukaryota</taxon>
        <taxon>Metazoa</taxon>
        <taxon>Ecdysozoa</taxon>
        <taxon>Nematoda</taxon>
        <taxon>Enoplea</taxon>
        <taxon>Dorylaimia</taxon>
        <taxon>Mermithida</taxon>
        <taxon>Mermithoidea</taxon>
        <taxon>Mermithidae</taxon>
        <taxon>Romanomermis</taxon>
    </lineage>
</organism>
<sequence length="140" mass="16379">MGFSIKYPVDKFVDGKLMANTRFNSNLALETSKRSAETTFDRKDMAIKSGCFVKPISCALVQFNHVNRRNQGQISICNKLFNFCFHLINSYTDATDNYHRPKYRPKPRTSVNIKQATKKELRKLEYYFKKFMTSLDLFLP</sequence>
<protein>
    <submittedName>
        <fullName evidence="2">Uncharacterized protein</fullName>
    </submittedName>
</protein>
<evidence type="ECO:0000313" key="1">
    <source>
        <dbReference type="Proteomes" id="UP000887565"/>
    </source>
</evidence>